<accession>S5VZA4</accession>
<reference evidence="3" key="1">
    <citation type="submission" date="2012-10" db="EMBL/GenBank/DDBJ databases">
        <title>The complete genome sequence of Streptomyces collinus Tu 365.</title>
        <authorList>
            <person name="Ruckert C."/>
            <person name="Szczepanowski R."/>
            <person name="Goesmann A."/>
            <person name="Pross E.K."/>
            <person name="Musiol E.M."/>
            <person name="Blin K."/>
            <person name="Wohlleben W."/>
            <person name="Puhler A."/>
            <person name="Weber T."/>
            <person name="Kalinowski J."/>
        </authorList>
    </citation>
    <scope>NUCLEOTIDE SEQUENCE [LARGE SCALE GENOMIC DNA]</scope>
    <source>
        <strain evidence="3">DSM 40733 / Tue 365</strain>
    </source>
</reference>
<feature type="compositionally biased region" description="Basic and acidic residues" evidence="1">
    <location>
        <begin position="26"/>
        <end position="45"/>
    </location>
</feature>
<protein>
    <submittedName>
        <fullName evidence="2">Uncharacterized protein</fullName>
    </submittedName>
</protein>
<dbReference type="HOGENOM" id="CLU_202643_0_0_11"/>
<feature type="region of interest" description="Disordered" evidence="1">
    <location>
        <begin position="1"/>
        <end position="63"/>
    </location>
</feature>
<dbReference type="KEGG" id="sci:B446_32630"/>
<proteinExistence type="predicted"/>
<feature type="compositionally biased region" description="Basic and acidic residues" evidence="1">
    <location>
        <begin position="1"/>
        <end position="16"/>
    </location>
</feature>
<reference evidence="2 3" key="2">
    <citation type="journal article" date="2013" name="J. Biotechnol.">
        <title>Complete genome sequence of the kirromycin producer Streptomyces collinus Tu 365 consisting of a linear chromosome and two linear plasmids.</title>
        <authorList>
            <person name="Ruckert C."/>
            <person name="Szczepanowski R."/>
            <person name="Albersmeier A."/>
            <person name="Goesmann A."/>
            <person name="Iftime D."/>
            <person name="Musiol E.M."/>
            <person name="Blin K."/>
            <person name="Wohlleben W."/>
            <person name="Puhler A."/>
            <person name="Kalinowski J."/>
            <person name="Weber T."/>
        </authorList>
    </citation>
    <scope>NUCLEOTIDE SEQUENCE [LARGE SCALE GENOMIC DNA]</scope>
    <source>
        <strain evidence="3">DSM 40733 / Tue 365</strain>
    </source>
</reference>
<name>S5VZA4_STRC3</name>
<organism evidence="2 3">
    <name type="scientific">Streptomyces collinus (strain DSM 40733 / Tue 365)</name>
    <dbReference type="NCBI Taxonomy" id="1214242"/>
    <lineage>
        <taxon>Bacteria</taxon>
        <taxon>Bacillati</taxon>
        <taxon>Actinomycetota</taxon>
        <taxon>Actinomycetes</taxon>
        <taxon>Kitasatosporales</taxon>
        <taxon>Streptomycetaceae</taxon>
        <taxon>Streptomyces</taxon>
    </lineage>
</organism>
<sequence length="63" mass="6949">MPGGHDDHHEQRDDRKAHPRTALGEVLHEAEDAETHVRDGRRDGEAADAITPNTAAQERSEGE</sequence>
<dbReference type="PATRIC" id="fig|1214242.5.peg.6689"/>
<evidence type="ECO:0000313" key="2">
    <source>
        <dbReference type="EMBL" id="AGS73330.1"/>
    </source>
</evidence>
<dbReference type="Proteomes" id="UP000015423">
    <property type="component" value="Chromosome"/>
</dbReference>
<dbReference type="AlphaFoldDB" id="S5VZA4"/>
<gene>
    <name evidence="2" type="ORF">B446_32630</name>
</gene>
<dbReference type="RefSeq" id="WP_020943739.1">
    <property type="nucleotide sequence ID" value="NC_021985.1"/>
</dbReference>
<dbReference type="EMBL" id="CP006259">
    <property type="protein sequence ID" value="AGS73330.1"/>
    <property type="molecule type" value="Genomic_DNA"/>
</dbReference>
<evidence type="ECO:0000256" key="1">
    <source>
        <dbReference type="SAM" id="MobiDB-lite"/>
    </source>
</evidence>
<keyword evidence="3" id="KW-1185">Reference proteome</keyword>
<evidence type="ECO:0000313" key="3">
    <source>
        <dbReference type="Proteomes" id="UP000015423"/>
    </source>
</evidence>
<dbReference type="STRING" id="1214242.B446_32630"/>